<dbReference type="AlphaFoldDB" id="A0A1H1PZ42"/>
<dbReference type="InterPro" id="IPR041629">
    <property type="entry name" value="SCP_3"/>
</dbReference>
<reference evidence="2 3" key="1">
    <citation type="submission" date="2016-10" db="EMBL/GenBank/DDBJ databases">
        <authorList>
            <person name="de Groot N.N."/>
        </authorList>
    </citation>
    <scope>NUCLEOTIDE SEQUENCE [LARGE SCALE GENOMIC DNA]</scope>
    <source>
        <strain evidence="2 3">DSM 21800</strain>
    </source>
</reference>
<dbReference type="Gene3D" id="3.30.1050.40">
    <property type="match status" value="1"/>
</dbReference>
<dbReference type="EMBL" id="LT629772">
    <property type="protein sequence ID" value="SDS16621.1"/>
    <property type="molecule type" value="Genomic_DNA"/>
</dbReference>
<dbReference type="STRING" id="630515.SAMN04489812_1083"/>
<evidence type="ECO:0000313" key="3">
    <source>
        <dbReference type="Proteomes" id="UP000199103"/>
    </source>
</evidence>
<feature type="domain" description="Bacterial SCP orthologue" evidence="1">
    <location>
        <begin position="92"/>
        <end position="186"/>
    </location>
</feature>
<sequence length="188" mass="19359">MADPANLLTVAAGSSARGSGLNARDAAALTEFAAAAAEQPAFRDPAVALQAELAGSAGRLTDPLRMQIVRLVDAVDVANQAAAESDQFVVPRRPMAIACRSLCGWLAERHPGRSVEVRVPPHAAVQCGVGPEGPTHTRGTPPNVVETDPLTFLRLGTGRISWAQATAAGKVAASGQRADLTMVLPIIG</sequence>
<gene>
    <name evidence="2" type="ORF">SAMN04489812_1083</name>
</gene>
<name>A0A1H1PZ42_9ACTN</name>
<proteinExistence type="predicted"/>
<dbReference type="Proteomes" id="UP000199103">
    <property type="component" value="Chromosome I"/>
</dbReference>
<dbReference type="Pfam" id="PF17844">
    <property type="entry name" value="SCP_3"/>
    <property type="match status" value="1"/>
</dbReference>
<evidence type="ECO:0000259" key="1">
    <source>
        <dbReference type="Pfam" id="PF17844"/>
    </source>
</evidence>
<organism evidence="2 3">
    <name type="scientific">Microlunatus soli</name>
    <dbReference type="NCBI Taxonomy" id="630515"/>
    <lineage>
        <taxon>Bacteria</taxon>
        <taxon>Bacillati</taxon>
        <taxon>Actinomycetota</taxon>
        <taxon>Actinomycetes</taxon>
        <taxon>Propionibacteriales</taxon>
        <taxon>Propionibacteriaceae</taxon>
        <taxon>Microlunatus</taxon>
    </lineage>
</organism>
<accession>A0A1H1PZ42</accession>
<keyword evidence="3" id="KW-1185">Reference proteome</keyword>
<evidence type="ECO:0000313" key="2">
    <source>
        <dbReference type="EMBL" id="SDS16621.1"/>
    </source>
</evidence>
<protein>
    <recommendedName>
        <fullName evidence="1">Bacterial SCP orthologue domain-containing protein</fullName>
    </recommendedName>
</protein>